<keyword evidence="1" id="KW-0175">Coiled coil</keyword>
<reference evidence="3" key="1">
    <citation type="submission" date="2024-03" db="EMBL/GenBank/DDBJ databases">
        <title>WGS assembly of Saponaria officinalis var. Norfolk2.</title>
        <authorList>
            <person name="Jenkins J."/>
            <person name="Shu S."/>
            <person name="Grimwood J."/>
            <person name="Barry K."/>
            <person name="Goodstein D."/>
            <person name="Schmutz J."/>
            <person name="Leebens-Mack J."/>
            <person name="Osbourn A."/>
        </authorList>
    </citation>
    <scope>NUCLEOTIDE SEQUENCE [LARGE SCALE GENOMIC DNA]</scope>
    <source>
        <strain evidence="3">JIC</strain>
    </source>
</reference>
<evidence type="ECO:0000256" key="1">
    <source>
        <dbReference type="SAM" id="Coils"/>
    </source>
</evidence>
<feature type="coiled-coil region" evidence="1">
    <location>
        <begin position="172"/>
        <end position="203"/>
    </location>
</feature>
<dbReference type="Pfam" id="PF03469">
    <property type="entry name" value="XH"/>
    <property type="match status" value="1"/>
</dbReference>
<gene>
    <name evidence="3" type="ORF">RND81_10G131300</name>
</gene>
<comment type="caution">
    <text evidence="3">The sequence shown here is derived from an EMBL/GenBank/DDBJ whole genome shotgun (WGS) entry which is preliminary data.</text>
</comment>
<evidence type="ECO:0000313" key="4">
    <source>
        <dbReference type="Proteomes" id="UP001443914"/>
    </source>
</evidence>
<sequence length="441" mass="51640">MENLGYENELKSLRKLVVRLAGEIDYKNHLLMEKVEEIAKKDKLLDEKSELVTELKEEKEQLLHETHTVMNTLKQKQENLDESSRAIERLLNETSESLNLLKSEKQKLLNDKDAEICTLMVQIAEKETLISTLMVQNAEKETLIHEISAAIRNLLADKDQWLEAYLKESLNFEKMKQENEKLLLDLESNKKDLEILKNEQSKTVQKIETTVSSVQFEDELNCALVIAELWNNRHLEELRAQVDELRKEVEEKTEALQNSEMDNRTLMIKELRSNQELHVARRAAIESIEAMQSSRANIRIKRIGEVDQKPFRDACSKRFHSGNWDAEFGDWEEKSAELCSFWQNNISDPRWQPFKHEHVNSKLTEVIDENDETLKKLREEWGEGAYEAVVEAVLGVNEYNASGRYPISEVWNFKENRRATLREVIQYVIKQWRICKKKLGS</sequence>
<evidence type="ECO:0000259" key="2">
    <source>
        <dbReference type="Pfam" id="PF03469"/>
    </source>
</evidence>
<proteinExistence type="predicted"/>
<name>A0AAW1I4D0_SAPOF</name>
<dbReference type="Proteomes" id="UP001443914">
    <property type="component" value="Unassembled WGS sequence"/>
</dbReference>
<dbReference type="AlphaFoldDB" id="A0AAW1I4D0"/>
<dbReference type="InterPro" id="IPR045177">
    <property type="entry name" value="FDM1-5/IDN2"/>
</dbReference>
<keyword evidence="4" id="KW-1185">Reference proteome</keyword>
<organism evidence="3 4">
    <name type="scientific">Saponaria officinalis</name>
    <name type="common">Common soapwort</name>
    <name type="synonym">Lychnis saponaria</name>
    <dbReference type="NCBI Taxonomy" id="3572"/>
    <lineage>
        <taxon>Eukaryota</taxon>
        <taxon>Viridiplantae</taxon>
        <taxon>Streptophyta</taxon>
        <taxon>Embryophyta</taxon>
        <taxon>Tracheophyta</taxon>
        <taxon>Spermatophyta</taxon>
        <taxon>Magnoliopsida</taxon>
        <taxon>eudicotyledons</taxon>
        <taxon>Gunneridae</taxon>
        <taxon>Pentapetalae</taxon>
        <taxon>Caryophyllales</taxon>
        <taxon>Caryophyllaceae</taxon>
        <taxon>Caryophylleae</taxon>
        <taxon>Saponaria</taxon>
    </lineage>
</organism>
<dbReference type="PANTHER" id="PTHR21596">
    <property type="entry name" value="RIBONUCLEASE P SUBUNIT P38"/>
    <property type="match status" value="1"/>
</dbReference>
<dbReference type="GO" id="GO:0080188">
    <property type="term" value="P:gene silencing by siRNA-directed DNA methylation"/>
    <property type="evidence" value="ECO:0007669"/>
    <property type="project" value="InterPro"/>
</dbReference>
<dbReference type="InterPro" id="IPR005379">
    <property type="entry name" value="FDM1-5/IDN2_XH"/>
</dbReference>
<accession>A0AAW1I4D0</accession>
<dbReference type="EMBL" id="JBDFQZ010000010">
    <property type="protein sequence ID" value="KAK9683314.1"/>
    <property type="molecule type" value="Genomic_DNA"/>
</dbReference>
<feature type="domain" description="Factor of DNA methylation 1-5/IDN2" evidence="2">
    <location>
        <begin position="301"/>
        <end position="438"/>
    </location>
</feature>
<feature type="coiled-coil region" evidence="1">
    <location>
        <begin position="232"/>
        <end position="262"/>
    </location>
</feature>
<protein>
    <recommendedName>
        <fullName evidence="2">Factor of DNA methylation 1-5/IDN2 domain-containing protein</fullName>
    </recommendedName>
</protein>
<dbReference type="PANTHER" id="PTHR21596:SF82">
    <property type="entry name" value="FACTOR OF DNA METHYLATION 5-LIKE"/>
    <property type="match status" value="1"/>
</dbReference>
<feature type="coiled-coil region" evidence="1">
    <location>
        <begin position="38"/>
        <end position="111"/>
    </location>
</feature>
<evidence type="ECO:0000313" key="3">
    <source>
        <dbReference type="EMBL" id="KAK9683314.1"/>
    </source>
</evidence>